<accession>A0A2T8I682</accession>
<name>A0A2T8I682_9POAL</name>
<dbReference type="EMBL" id="CM008054">
    <property type="protein sequence ID" value="PVH33181.1"/>
    <property type="molecule type" value="Genomic_DNA"/>
</dbReference>
<sequence>MPATVIPIRKRRCTRMPIKWHFAACVQRGTTLLIGIHRPAGREIISPRRAEQTGAGLAGVQSGGYGWMMYPVLASNKAPGQGRGECGCGCGMIDRSIDRCPLPARCGCQCKARSLPFPFHLAACVPALESEWIYINMYICLAYLVI</sequence>
<protein>
    <submittedName>
        <fullName evidence="1">Uncharacterized protein</fullName>
    </submittedName>
</protein>
<evidence type="ECO:0000313" key="1">
    <source>
        <dbReference type="EMBL" id="PVH33181.1"/>
    </source>
</evidence>
<dbReference type="AlphaFoldDB" id="A0A2T8I682"/>
<dbReference type="Gramene" id="PVH33181">
    <property type="protein sequence ID" value="PVH33181"/>
    <property type="gene ID" value="PAHAL_9G587800"/>
</dbReference>
<organism evidence="1">
    <name type="scientific">Panicum hallii</name>
    <dbReference type="NCBI Taxonomy" id="206008"/>
    <lineage>
        <taxon>Eukaryota</taxon>
        <taxon>Viridiplantae</taxon>
        <taxon>Streptophyta</taxon>
        <taxon>Embryophyta</taxon>
        <taxon>Tracheophyta</taxon>
        <taxon>Spermatophyta</taxon>
        <taxon>Magnoliopsida</taxon>
        <taxon>Liliopsida</taxon>
        <taxon>Poales</taxon>
        <taxon>Poaceae</taxon>
        <taxon>PACMAD clade</taxon>
        <taxon>Panicoideae</taxon>
        <taxon>Panicodae</taxon>
        <taxon>Paniceae</taxon>
        <taxon>Panicinae</taxon>
        <taxon>Panicum</taxon>
        <taxon>Panicum sect. Panicum</taxon>
    </lineage>
</organism>
<reference evidence="1" key="1">
    <citation type="submission" date="2018-04" db="EMBL/GenBank/DDBJ databases">
        <title>WGS assembly of Panicum hallii.</title>
        <authorList>
            <person name="Lovell J."/>
            <person name="Jenkins J."/>
            <person name="Lowry D."/>
            <person name="Mamidi S."/>
            <person name="Sreedasyam A."/>
            <person name="Weng X."/>
            <person name="Barry K."/>
            <person name="Bonette J."/>
            <person name="Campitelli B."/>
            <person name="Daum C."/>
            <person name="Gordon S."/>
            <person name="Gould B."/>
            <person name="Lipzen A."/>
            <person name="Macqueen A."/>
            <person name="Palacio-Mejia J."/>
            <person name="Plott C."/>
            <person name="Shakirov E."/>
            <person name="Shu S."/>
            <person name="Yoshinaga Y."/>
            <person name="Zane M."/>
            <person name="Rokhsar D."/>
            <person name="Grimwood J."/>
            <person name="Schmutz J."/>
            <person name="Juenger T."/>
        </authorList>
    </citation>
    <scope>NUCLEOTIDE SEQUENCE [LARGE SCALE GENOMIC DNA]</scope>
    <source>
        <strain evidence="1">FIL2</strain>
    </source>
</reference>
<gene>
    <name evidence="1" type="ORF">PAHAL_9G587800</name>
</gene>
<dbReference type="Proteomes" id="UP000243499">
    <property type="component" value="Chromosome 9"/>
</dbReference>
<proteinExistence type="predicted"/>